<accession>A0AAX4PE43</accession>
<evidence type="ECO:0000256" key="4">
    <source>
        <dbReference type="ARBA" id="ARBA00022692"/>
    </source>
</evidence>
<proteinExistence type="inferred from homology"/>
<keyword evidence="4 7" id="KW-0812">Transmembrane</keyword>
<dbReference type="InterPro" id="IPR004895">
    <property type="entry name" value="Prenylated_rab_accept_PRA1"/>
</dbReference>
<feature type="transmembrane region" description="Helical" evidence="7">
    <location>
        <begin position="81"/>
        <end position="100"/>
    </location>
</feature>
<dbReference type="EMBL" id="CP151508">
    <property type="protein sequence ID" value="WZN63875.1"/>
    <property type="molecule type" value="Genomic_DNA"/>
</dbReference>
<evidence type="ECO:0000256" key="3">
    <source>
        <dbReference type="ARBA" id="ARBA00006483"/>
    </source>
</evidence>
<evidence type="ECO:0000256" key="7">
    <source>
        <dbReference type="RuleBase" id="RU363107"/>
    </source>
</evidence>
<dbReference type="AlphaFoldDB" id="A0AAX4PE43"/>
<reference evidence="8 9" key="1">
    <citation type="submission" date="2024-03" db="EMBL/GenBank/DDBJ databases">
        <title>Complete genome sequence of the green alga Chloropicon roscoffensis RCC1871.</title>
        <authorList>
            <person name="Lemieux C."/>
            <person name="Pombert J.-F."/>
            <person name="Otis C."/>
            <person name="Turmel M."/>
        </authorList>
    </citation>
    <scope>NUCLEOTIDE SEQUENCE [LARGE SCALE GENOMIC DNA]</scope>
    <source>
        <strain evidence="8 9">RCC1871</strain>
    </source>
</reference>
<evidence type="ECO:0000256" key="5">
    <source>
        <dbReference type="ARBA" id="ARBA00022989"/>
    </source>
</evidence>
<comment type="function">
    <text evidence="1 7">May be involved in both secretory and endocytic intracellular trafficking in the endosomal/prevacuolar compartments.</text>
</comment>
<dbReference type="GO" id="GO:0005783">
    <property type="term" value="C:endoplasmic reticulum"/>
    <property type="evidence" value="ECO:0007669"/>
    <property type="project" value="UniProtKB-ARBA"/>
</dbReference>
<gene>
    <name evidence="8" type="ORF">HKI87_08g54280</name>
</gene>
<comment type="similarity">
    <text evidence="3 7">Belongs to the PRA1 family.</text>
</comment>
<keyword evidence="5 7" id="KW-1133">Transmembrane helix</keyword>
<dbReference type="GO" id="GO:0016020">
    <property type="term" value="C:membrane"/>
    <property type="evidence" value="ECO:0007669"/>
    <property type="project" value="UniProtKB-SubCell"/>
</dbReference>
<evidence type="ECO:0000313" key="8">
    <source>
        <dbReference type="EMBL" id="WZN63875.1"/>
    </source>
</evidence>
<comment type="subcellular location">
    <subcellularLocation>
        <location evidence="2 7">Membrane</location>
        <topology evidence="2 7">Multi-pass membrane protein</topology>
    </subcellularLocation>
</comment>
<dbReference type="Proteomes" id="UP001472866">
    <property type="component" value="Chromosome 08"/>
</dbReference>
<feature type="transmembrane region" description="Helical" evidence="7">
    <location>
        <begin position="55"/>
        <end position="75"/>
    </location>
</feature>
<organism evidence="8 9">
    <name type="scientific">Chloropicon roscoffensis</name>
    <dbReference type="NCBI Taxonomy" id="1461544"/>
    <lineage>
        <taxon>Eukaryota</taxon>
        <taxon>Viridiplantae</taxon>
        <taxon>Chlorophyta</taxon>
        <taxon>Chloropicophyceae</taxon>
        <taxon>Chloropicales</taxon>
        <taxon>Chloropicaceae</taxon>
        <taxon>Chloropicon</taxon>
    </lineage>
</organism>
<evidence type="ECO:0000313" key="9">
    <source>
        <dbReference type="Proteomes" id="UP001472866"/>
    </source>
</evidence>
<evidence type="ECO:0000256" key="2">
    <source>
        <dbReference type="ARBA" id="ARBA00004141"/>
    </source>
</evidence>
<evidence type="ECO:0000256" key="6">
    <source>
        <dbReference type="ARBA" id="ARBA00023136"/>
    </source>
</evidence>
<dbReference type="GO" id="GO:0016192">
    <property type="term" value="P:vesicle-mediated transport"/>
    <property type="evidence" value="ECO:0007669"/>
    <property type="project" value="UniProtKB-ARBA"/>
</dbReference>
<keyword evidence="7" id="KW-0813">Transport</keyword>
<protein>
    <recommendedName>
        <fullName evidence="7">PRA1 family protein</fullName>
    </recommendedName>
</protein>
<dbReference type="PANTHER" id="PTHR19317">
    <property type="entry name" value="PRENYLATED RAB ACCEPTOR 1-RELATED"/>
    <property type="match status" value="1"/>
</dbReference>
<dbReference type="Pfam" id="PF03208">
    <property type="entry name" value="PRA1"/>
    <property type="match status" value="1"/>
</dbReference>
<dbReference type="PANTHER" id="PTHR19317:SF0">
    <property type="entry name" value="PRENYLATED RAB ACCEPTOR PROTEIN 1"/>
    <property type="match status" value="1"/>
</dbReference>
<dbReference type="GO" id="GO:0005794">
    <property type="term" value="C:Golgi apparatus"/>
    <property type="evidence" value="ECO:0007669"/>
    <property type="project" value="TreeGrafter"/>
</dbReference>
<evidence type="ECO:0000256" key="1">
    <source>
        <dbReference type="ARBA" id="ARBA00002501"/>
    </source>
</evidence>
<sequence length="202" mass="21902">MSFVLDIAKSTFAKAKDVSTNLVARSKPWSEFADRKSFTKPESFSNAVGRVRKNVAYFGVNYLLLMLIVLVLFLIAKPSSIIWLLVLSSMWLYVMAVNPGPVTFGGRTFSQMEKLIVTSVFSVLTIFYFSSMGSLLFYAALSGVGLIAIHGSLRTPENLFSDDGPAGTEMNSPTNFMSAFSGAFAGLMKSTNSSAQPVESAV</sequence>
<feature type="transmembrane region" description="Helical" evidence="7">
    <location>
        <begin position="112"/>
        <end position="129"/>
    </location>
</feature>
<keyword evidence="9" id="KW-1185">Reference proteome</keyword>
<name>A0AAX4PE43_9CHLO</name>
<keyword evidence="6 7" id="KW-0472">Membrane</keyword>